<evidence type="ECO:0000256" key="7">
    <source>
        <dbReference type="ARBA" id="ARBA00032038"/>
    </source>
</evidence>
<reference evidence="12" key="1">
    <citation type="submission" date="2025-08" db="UniProtKB">
        <authorList>
            <consortium name="Ensembl"/>
        </authorList>
    </citation>
    <scope>IDENTIFICATION</scope>
</reference>
<dbReference type="FunFam" id="3.40.50.720:FF:000058">
    <property type="entry name" value="Putative oxidoreductase GLYR1 homolog"/>
    <property type="match status" value="1"/>
</dbReference>
<dbReference type="Pfam" id="PF00855">
    <property type="entry name" value="PWWP"/>
    <property type="match status" value="1"/>
</dbReference>
<evidence type="ECO:0000256" key="1">
    <source>
        <dbReference type="ARBA" id="ARBA00004123"/>
    </source>
</evidence>
<evidence type="ECO:0000256" key="4">
    <source>
        <dbReference type="ARBA" id="ARBA00022454"/>
    </source>
</evidence>
<dbReference type="SMART" id="SM00293">
    <property type="entry name" value="PWWP"/>
    <property type="match status" value="1"/>
</dbReference>
<keyword evidence="4" id="KW-0158">Chromosome</keyword>
<dbReference type="GeneTree" id="ENSGT00940000156435"/>
<name>A0A9J7YBX2_CYPCA</name>
<dbReference type="InterPro" id="IPR051265">
    <property type="entry name" value="HIBADH-related_NP60_sf"/>
</dbReference>
<evidence type="ECO:0000256" key="8">
    <source>
        <dbReference type="ARBA" id="ARBA00034140"/>
    </source>
</evidence>
<dbReference type="FunFam" id="2.30.30.140:FF:000027">
    <property type="entry name" value="putative oxidoreductase GLYR1 isoform X1"/>
    <property type="match status" value="1"/>
</dbReference>
<dbReference type="PROSITE" id="PS50812">
    <property type="entry name" value="PWWP"/>
    <property type="match status" value="1"/>
</dbReference>
<dbReference type="GO" id="GO:0051287">
    <property type="term" value="F:NAD binding"/>
    <property type="evidence" value="ECO:0007669"/>
    <property type="project" value="InterPro"/>
</dbReference>
<evidence type="ECO:0000313" key="13">
    <source>
        <dbReference type="Proteomes" id="UP001108240"/>
    </source>
</evidence>
<dbReference type="Ensembl" id="ENSCCRT00000199971.1">
    <property type="protein sequence ID" value="ENSCCRP00000116676.1"/>
    <property type="gene ID" value="ENSCCRG00000082387.1"/>
</dbReference>
<evidence type="ECO:0000256" key="9">
    <source>
        <dbReference type="ARBA" id="ARBA00034145"/>
    </source>
</evidence>
<reference evidence="12" key="2">
    <citation type="submission" date="2025-09" db="UniProtKB">
        <authorList>
            <consortium name="Ensembl"/>
        </authorList>
    </citation>
    <scope>IDENTIFICATION</scope>
</reference>
<dbReference type="InterPro" id="IPR035501">
    <property type="entry name" value="GLYR1_PWWP"/>
</dbReference>
<dbReference type="CDD" id="cd05836">
    <property type="entry name" value="PWWP_GLYR1"/>
    <property type="match status" value="1"/>
</dbReference>
<dbReference type="InterPro" id="IPR029154">
    <property type="entry name" value="HIBADH-like_NADP-bd"/>
</dbReference>
<keyword evidence="5" id="KW-0539">Nucleus</keyword>
<evidence type="ECO:0000256" key="5">
    <source>
        <dbReference type="ARBA" id="ARBA00023242"/>
    </source>
</evidence>
<protein>
    <recommendedName>
        <fullName evidence="8">Cytokine-like nuclear factor N-PAC</fullName>
    </recommendedName>
    <alternativeName>
        <fullName evidence="6">Glyoxylate reductase 1 homolog</fullName>
    </alternativeName>
    <alternativeName>
        <fullName evidence="7">Nuclear protein NP60</fullName>
    </alternativeName>
    <alternativeName>
        <fullName evidence="9">Putative oxidoreductase GLYR1</fullName>
    </alternativeName>
</protein>
<proteinExistence type="inferred from homology"/>
<dbReference type="GO" id="GO:0140673">
    <property type="term" value="P:transcription elongation-coupled chromatin remodeling"/>
    <property type="evidence" value="ECO:0007669"/>
    <property type="project" value="TreeGrafter"/>
</dbReference>
<dbReference type="PANTHER" id="PTHR43580:SF2">
    <property type="entry name" value="CYTOKINE-LIKE NUCLEAR FACTOR N-PAC"/>
    <property type="match status" value="1"/>
</dbReference>
<dbReference type="GO" id="GO:0050661">
    <property type="term" value="F:NADP binding"/>
    <property type="evidence" value="ECO:0007669"/>
    <property type="project" value="InterPro"/>
</dbReference>
<dbReference type="GO" id="GO:0003677">
    <property type="term" value="F:DNA binding"/>
    <property type="evidence" value="ECO:0007669"/>
    <property type="project" value="TreeGrafter"/>
</dbReference>
<dbReference type="AlphaFoldDB" id="A0A9J7YBX2"/>
<sequence length="462" mass="50498">MATVHLRIGDLVWGKLGRYPPWPGKIVSPPKDLKKPRGKKCFFVKFFGTEDHAWIKVEQLKPYHPHKEEMIKINKGKRFQQAVDAVEEYLKKAKGKDQAHSDDKSKSDKGRKAAKPMKIIEEDDEDAFKGGSSDKPASSMEPITKRLKIIEEDTGSTSIQAADSTAINGSITPTDKRIGFLGLGLMGSGVVSNLLKMGHVVTVWNRTAEKCDLFIQEGARLGRTPAEVVSMCDITFSCVSDPKAARDLVLGPSGVLQGIRPGKCYVEMSTVDPETITELAQVITSRGGRFLEAPVSGSQQLSNDGMLVIVAAGDRSVYEDCSSCFQAMGKTSFFIAGEAGNAARMMLILNMVQGSFMATIAEGLTLAQATGQSQQTFLDILCQGQMASTFVDQKCQNILQGNFKPDYYLKHIQKDLRLAISMGDSVNHPTPMAAAANEVYKRAKALDQSDNDMSAVYRAYIH</sequence>
<dbReference type="InterPro" id="IPR000313">
    <property type="entry name" value="PWWP_dom"/>
</dbReference>
<feature type="compositionally biased region" description="Basic and acidic residues" evidence="10">
    <location>
        <begin position="91"/>
        <end position="111"/>
    </location>
</feature>
<dbReference type="PANTHER" id="PTHR43580">
    <property type="entry name" value="OXIDOREDUCTASE GLYR1-RELATED"/>
    <property type="match status" value="1"/>
</dbReference>
<dbReference type="Pfam" id="PF14833">
    <property type="entry name" value="NAD_binding_11"/>
    <property type="match status" value="1"/>
</dbReference>
<dbReference type="GO" id="GO:0000785">
    <property type="term" value="C:chromatin"/>
    <property type="evidence" value="ECO:0007669"/>
    <property type="project" value="TreeGrafter"/>
</dbReference>
<feature type="region of interest" description="Disordered" evidence="10">
    <location>
        <begin position="91"/>
        <end position="139"/>
    </location>
</feature>
<evidence type="ECO:0000259" key="11">
    <source>
        <dbReference type="PROSITE" id="PS50812"/>
    </source>
</evidence>
<comment type="subcellular location">
    <subcellularLocation>
        <location evidence="2">Chromosome</location>
    </subcellularLocation>
    <subcellularLocation>
        <location evidence="1">Nucleus</location>
    </subcellularLocation>
</comment>
<evidence type="ECO:0000256" key="6">
    <source>
        <dbReference type="ARBA" id="ARBA00030287"/>
    </source>
</evidence>
<organism evidence="12 13">
    <name type="scientific">Cyprinus carpio carpio</name>
    <dbReference type="NCBI Taxonomy" id="630221"/>
    <lineage>
        <taxon>Eukaryota</taxon>
        <taxon>Metazoa</taxon>
        <taxon>Chordata</taxon>
        <taxon>Craniata</taxon>
        <taxon>Vertebrata</taxon>
        <taxon>Euteleostomi</taxon>
        <taxon>Actinopterygii</taxon>
        <taxon>Neopterygii</taxon>
        <taxon>Teleostei</taxon>
        <taxon>Ostariophysi</taxon>
        <taxon>Cypriniformes</taxon>
        <taxon>Cyprinidae</taxon>
        <taxon>Cyprininae</taxon>
        <taxon>Cyprinus</taxon>
    </lineage>
</organism>
<keyword evidence="13" id="KW-1185">Reference proteome</keyword>
<evidence type="ECO:0000256" key="3">
    <source>
        <dbReference type="ARBA" id="ARBA00007598"/>
    </source>
</evidence>
<evidence type="ECO:0000256" key="2">
    <source>
        <dbReference type="ARBA" id="ARBA00004286"/>
    </source>
</evidence>
<evidence type="ECO:0000256" key="10">
    <source>
        <dbReference type="SAM" id="MobiDB-lite"/>
    </source>
</evidence>
<dbReference type="Pfam" id="PF03446">
    <property type="entry name" value="NAD_binding_2"/>
    <property type="match status" value="1"/>
</dbReference>
<dbReference type="GO" id="GO:0031491">
    <property type="term" value="F:nucleosome binding"/>
    <property type="evidence" value="ECO:0007669"/>
    <property type="project" value="TreeGrafter"/>
</dbReference>
<dbReference type="GO" id="GO:0005634">
    <property type="term" value="C:nucleus"/>
    <property type="evidence" value="ECO:0007669"/>
    <property type="project" value="UniProtKB-SubCell"/>
</dbReference>
<dbReference type="InterPro" id="IPR006115">
    <property type="entry name" value="6PGDH_NADP-bd"/>
</dbReference>
<dbReference type="Proteomes" id="UP001108240">
    <property type="component" value="Unplaced"/>
</dbReference>
<accession>A0A9J7YBX2</accession>
<feature type="domain" description="PWWP" evidence="11">
    <location>
        <begin position="8"/>
        <end position="66"/>
    </location>
</feature>
<comment type="similarity">
    <text evidence="3">Belongs to the HIBADH-related family. NP60 subfamily.</text>
</comment>
<evidence type="ECO:0000313" key="12">
    <source>
        <dbReference type="Ensembl" id="ENSCCRP00000116676.1"/>
    </source>
</evidence>
<dbReference type="FunFam" id="1.10.1040.10:FF:000011">
    <property type="entry name" value="putative oxidoreductase GLYR1 isoform X1"/>
    <property type="match status" value="1"/>
</dbReference>